<accession>A0A2G1VP33</accession>
<dbReference type="Gene3D" id="3.60.21.10">
    <property type="match status" value="1"/>
</dbReference>
<dbReference type="GO" id="GO:0016020">
    <property type="term" value="C:membrane"/>
    <property type="evidence" value="ECO:0007669"/>
    <property type="project" value="GOC"/>
</dbReference>
<proteinExistence type="predicted"/>
<dbReference type="EMBL" id="NQXA01000013">
    <property type="protein sequence ID" value="PHQ28504.1"/>
    <property type="molecule type" value="Genomic_DNA"/>
</dbReference>
<dbReference type="PANTHER" id="PTHR31302:SF31">
    <property type="entry name" value="PHOSPHODIESTERASE YAEI"/>
    <property type="match status" value="1"/>
</dbReference>
<dbReference type="OrthoDB" id="9780884at2"/>
<dbReference type="PANTHER" id="PTHR31302">
    <property type="entry name" value="TRANSMEMBRANE PROTEIN WITH METALLOPHOSPHOESTERASE DOMAIN-RELATED"/>
    <property type="match status" value="1"/>
</dbReference>
<evidence type="ECO:0000256" key="1">
    <source>
        <dbReference type="ARBA" id="ARBA00022723"/>
    </source>
</evidence>
<name>A0A2G1VP33_9FLAO</name>
<feature type="domain" description="Calcineurin-like phosphoesterase" evidence="3">
    <location>
        <begin position="48"/>
        <end position="213"/>
    </location>
</feature>
<dbReference type="GO" id="GO:0008758">
    <property type="term" value="F:UDP-2,3-diacylglucosamine hydrolase activity"/>
    <property type="evidence" value="ECO:0007669"/>
    <property type="project" value="TreeGrafter"/>
</dbReference>
<dbReference type="Pfam" id="PF00149">
    <property type="entry name" value="Metallophos"/>
    <property type="match status" value="1"/>
</dbReference>
<dbReference type="InterPro" id="IPR051158">
    <property type="entry name" value="Metallophosphoesterase_sf"/>
</dbReference>
<protein>
    <submittedName>
        <fullName evidence="4">Metallophosphoesterase</fullName>
    </submittedName>
</protein>
<dbReference type="InterPro" id="IPR004843">
    <property type="entry name" value="Calcineurin-like_PHP"/>
</dbReference>
<comment type="caution">
    <text evidence="4">The sequence shown here is derived from an EMBL/GenBank/DDBJ whole genome shotgun (WGS) entry which is preliminary data.</text>
</comment>
<dbReference type="SUPFAM" id="SSF56300">
    <property type="entry name" value="Metallo-dependent phosphatases"/>
    <property type="match status" value="1"/>
</dbReference>
<evidence type="ECO:0000313" key="4">
    <source>
        <dbReference type="EMBL" id="PHQ28504.1"/>
    </source>
</evidence>
<keyword evidence="2" id="KW-0378">Hydrolase</keyword>
<dbReference type="CDD" id="cd07385">
    <property type="entry name" value="MPP_YkuE_C"/>
    <property type="match status" value="1"/>
</dbReference>
<keyword evidence="1" id="KW-0479">Metal-binding</keyword>
<evidence type="ECO:0000313" key="5">
    <source>
        <dbReference type="Proteomes" id="UP000229433"/>
    </source>
</evidence>
<gene>
    <name evidence="4" type="ORF">CJ305_14520</name>
</gene>
<dbReference type="AlphaFoldDB" id="A0A2G1VP33"/>
<dbReference type="InterPro" id="IPR029052">
    <property type="entry name" value="Metallo-depent_PP-like"/>
</dbReference>
<reference evidence="4 5" key="1">
    <citation type="submission" date="2017-08" db="EMBL/GenBank/DDBJ databases">
        <title>The whole genome shortgun sequences of strain Leeuwenhoekiella nanhaiensis G18 from the South China Sea.</title>
        <authorList>
            <person name="Liu Q."/>
        </authorList>
    </citation>
    <scope>NUCLEOTIDE SEQUENCE [LARGE SCALE GENOMIC DNA]</scope>
    <source>
        <strain evidence="4 5">G18</strain>
    </source>
</reference>
<evidence type="ECO:0000259" key="3">
    <source>
        <dbReference type="Pfam" id="PF00149"/>
    </source>
</evidence>
<keyword evidence="5" id="KW-1185">Reference proteome</keyword>
<evidence type="ECO:0000256" key="2">
    <source>
        <dbReference type="ARBA" id="ARBA00022801"/>
    </source>
</evidence>
<sequence>MIKFTRRKFIKTGVFAAIGLVLLDSLWFEKYVIDWNYFDISKSEKDKLKIIQISDLHLNQLRSVHKSIARKINALQPDLIFITGDSVDKTEKIKPLHAFLELIDNSIKKYAITGNWEYWGNVDLVELEKVYYKNNCELLINDNRTFSIRNREIAIIGIDDFVGGNADFEEAIEGLKEADTTIVLSHCPEHRDIIAKQKGNILIDLVLSGHTHGGQITFLGFVPFKPQGSGNYLKGWYTESDPKMYVSKGIGTSMLPIRFGARAEIVQMDI</sequence>
<dbReference type="GO" id="GO:0046872">
    <property type="term" value="F:metal ion binding"/>
    <property type="evidence" value="ECO:0007669"/>
    <property type="project" value="UniProtKB-KW"/>
</dbReference>
<dbReference type="GO" id="GO:0009245">
    <property type="term" value="P:lipid A biosynthetic process"/>
    <property type="evidence" value="ECO:0007669"/>
    <property type="project" value="TreeGrafter"/>
</dbReference>
<organism evidence="4 5">
    <name type="scientific">Leeuwenhoekiella nanhaiensis</name>
    <dbReference type="NCBI Taxonomy" id="1655491"/>
    <lineage>
        <taxon>Bacteria</taxon>
        <taxon>Pseudomonadati</taxon>
        <taxon>Bacteroidota</taxon>
        <taxon>Flavobacteriia</taxon>
        <taxon>Flavobacteriales</taxon>
        <taxon>Flavobacteriaceae</taxon>
        <taxon>Leeuwenhoekiella</taxon>
    </lineage>
</organism>
<dbReference type="Proteomes" id="UP000229433">
    <property type="component" value="Unassembled WGS sequence"/>
</dbReference>
<dbReference type="RefSeq" id="WP_099647021.1">
    <property type="nucleotide sequence ID" value="NZ_KZ319295.1"/>
</dbReference>